<gene>
    <name evidence="1" type="ORF">S06H3_37939</name>
</gene>
<protein>
    <submittedName>
        <fullName evidence="1">Uncharacterized protein</fullName>
    </submittedName>
</protein>
<evidence type="ECO:0000313" key="1">
    <source>
        <dbReference type="EMBL" id="GAI27457.1"/>
    </source>
</evidence>
<organism evidence="1">
    <name type="scientific">marine sediment metagenome</name>
    <dbReference type="NCBI Taxonomy" id="412755"/>
    <lineage>
        <taxon>unclassified sequences</taxon>
        <taxon>metagenomes</taxon>
        <taxon>ecological metagenomes</taxon>
    </lineage>
</organism>
<accession>X1M782</accession>
<reference evidence="1" key="1">
    <citation type="journal article" date="2014" name="Front. Microbiol.">
        <title>High frequency of phylogenetically diverse reductive dehalogenase-homologous genes in deep subseafloor sedimentary metagenomes.</title>
        <authorList>
            <person name="Kawai M."/>
            <person name="Futagami T."/>
            <person name="Toyoda A."/>
            <person name="Takaki Y."/>
            <person name="Nishi S."/>
            <person name="Hori S."/>
            <person name="Arai W."/>
            <person name="Tsubouchi T."/>
            <person name="Morono Y."/>
            <person name="Uchiyama I."/>
            <person name="Ito T."/>
            <person name="Fujiyama A."/>
            <person name="Inagaki F."/>
            <person name="Takami H."/>
        </authorList>
    </citation>
    <scope>NUCLEOTIDE SEQUENCE</scope>
    <source>
        <strain evidence="1">Expedition CK06-06</strain>
    </source>
</reference>
<comment type="caution">
    <text evidence="1">The sequence shown here is derived from an EMBL/GenBank/DDBJ whole genome shotgun (WGS) entry which is preliminary data.</text>
</comment>
<dbReference type="EMBL" id="BARV01023092">
    <property type="protein sequence ID" value="GAI27457.1"/>
    <property type="molecule type" value="Genomic_DNA"/>
</dbReference>
<dbReference type="AlphaFoldDB" id="X1M782"/>
<feature type="non-terminal residue" evidence="1">
    <location>
        <position position="106"/>
    </location>
</feature>
<proteinExistence type="predicted"/>
<sequence length="106" mass="12786">MSDEIKRTKVDYSITERIDSNYFRINSIQKKIDNIFEKFEEEKKEITLKSYINLMNLFYEDVVFSDMSHFVVNRIHLNLKTLLQIFGLSGLHEEIEVCVWTDKPRY</sequence>
<name>X1M782_9ZZZZ</name>